<reference evidence="2 3" key="1">
    <citation type="submission" date="2021-06" db="EMBL/GenBank/DDBJ databases">
        <authorList>
            <person name="Palmer J.M."/>
        </authorList>
    </citation>
    <scope>NUCLEOTIDE SEQUENCE [LARGE SCALE GENOMIC DNA]</scope>
    <source>
        <strain evidence="2 3">MEX-2019</strain>
        <tissue evidence="2">Muscle</tissue>
    </source>
</reference>
<gene>
    <name evidence="2" type="ORF">CRENBAI_008873</name>
</gene>
<proteinExistence type="predicted"/>
<evidence type="ECO:0000256" key="1">
    <source>
        <dbReference type="SAM" id="MobiDB-lite"/>
    </source>
</evidence>
<dbReference type="AlphaFoldDB" id="A0AAV9RMJ1"/>
<evidence type="ECO:0000313" key="3">
    <source>
        <dbReference type="Proteomes" id="UP001311232"/>
    </source>
</evidence>
<feature type="region of interest" description="Disordered" evidence="1">
    <location>
        <begin position="64"/>
        <end position="91"/>
    </location>
</feature>
<keyword evidence="3" id="KW-1185">Reference proteome</keyword>
<sequence>MSCSCRTEPGNHILHREDRVARAAGSVETPRLPSPHTPPPAPWGEPKVFKGQLRDIVPPVCPWSRWDVPGTPPEEGVQEASDTDGRATSTDCSRCGGAAVLLRAPPRWPSSSPYPHSAANCPSACYRSWLEGASRTTS</sequence>
<accession>A0AAV9RMJ1</accession>
<evidence type="ECO:0000313" key="2">
    <source>
        <dbReference type="EMBL" id="KAK5610220.1"/>
    </source>
</evidence>
<feature type="compositionally biased region" description="Pro residues" evidence="1">
    <location>
        <begin position="32"/>
        <end position="43"/>
    </location>
</feature>
<protein>
    <submittedName>
        <fullName evidence="2">Uncharacterized protein</fullName>
    </submittedName>
</protein>
<name>A0AAV9RMJ1_9TELE</name>
<organism evidence="2 3">
    <name type="scientific">Crenichthys baileyi</name>
    <name type="common">White River springfish</name>
    <dbReference type="NCBI Taxonomy" id="28760"/>
    <lineage>
        <taxon>Eukaryota</taxon>
        <taxon>Metazoa</taxon>
        <taxon>Chordata</taxon>
        <taxon>Craniata</taxon>
        <taxon>Vertebrata</taxon>
        <taxon>Euteleostomi</taxon>
        <taxon>Actinopterygii</taxon>
        <taxon>Neopterygii</taxon>
        <taxon>Teleostei</taxon>
        <taxon>Neoteleostei</taxon>
        <taxon>Acanthomorphata</taxon>
        <taxon>Ovalentaria</taxon>
        <taxon>Atherinomorphae</taxon>
        <taxon>Cyprinodontiformes</taxon>
        <taxon>Goodeidae</taxon>
        <taxon>Crenichthys</taxon>
    </lineage>
</organism>
<feature type="region of interest" description="Disordered" evidence="1">
    <location>
        <begin position="1"/>
        <end position="46"/>
    </location>
</feature>
<dbReference type="Proteomes" id="UP001311232">
    <property type="component" value="Unassembled WGS sequence"/>
</dbReference>
<dbReference type="EMBL" id="JAHHUM010001619">
    <property type="protein sequence ID" value="KAK5610220.1"/>
    <property type="molecule type" value="Genomic_DNA"/>
</dbReference>
<comment type="caution">
    <text evidence="2">The sequence shown here is derived from an EMBL/GenBank/DDBJ whole genome shotgun (WGS) entry which is preliminary data.</text>
</comment>